<organism evidence="2 3">
    <name type="scientific">Faecalibacterium prausnitzii SL3/3</name>
    <dbReference type="NCBI Taxonomy" id="657322"/>
    <lineage>
        <taxon>Bacteria</taxon>
        <taxon>Bacillati</taxon>
        <taxon>Bacillota</taxon>
        <taxon>Clostridia</taxon>
        <taxon>Eubacteriales</taxon>
        <taxon>Oscillospiraceae</taxon>
        <taxon>Faecalibacterium</taxon>
    </lineage>
</organism>
<protein>
    <submittedName>
        <fullName evidence="2">Uncharacterized protein</fullName>
    </submittedName>
</protein>
<dbReference type="KEGG" id="fpa:FPR_26670"/>
<evidence type="ECO:0000313" key="3">
    <source>
        <dbReference type="Proteomes" id="UP000007059"/>
    </source>
</evidence>
<name>D4K5D3_9FIRM</name>
<proteinExistence type="predicted"/>
<dbReference type="Proteomes" id="UP000007059">
    <property type="component" value="Chromosome"/>
</dbReference>
<feature type="compositionally biased region" description="Polar residues" evidence="1">
    <location>
        <begin position="141"/>
        <end position="154"/>
    </location>
</feature>
<reference evidence="2 3" key="2">
    <citation type="submission" date="2010-03" db="EMBL/GenBank/DDBJ databases">
        <authorList>
            <person name="Pajon A."/>
        </authorList>
    </citation>
    <scope>NUCLEOTIDE SEQUENCE [LARGE SCALE GENOMIC DNA]</scope>
    <source>
        <strain evidence="2 3">SL3/3</strain>
    </source>
</reference>
<dbReference type="EMBL" id="FP929046">
    <property type="protein sequence ID" value="CBL02792.1"/>
    <property type="molecule type" value="Genomic_DNA"/>
</dbReference>
<dbReference type="RefSeq" id="WP_015538249.1">
    <property type="nucleotide sequence ID" value="NC_021020.1"/>
</dbReference>
<feature type="compositionally biased region" description="Polar residues" evidence="1">
    <location>
        <begin position="183"/>
        <end position="193"/>
    </location>
</feature>
<gene>
    <name evidence="2" type="ORF">FPR_26670</name>
</gene>
<dbReference type="AlphaFoldDB" id="D4K5D3"/>
<evidence type="ECO:0000313" key="2">
    <source>
        <dbReference type="EMBL" id="CBL02792.1"/>
    </source>
</evidence>
<dbReference type="HOGENOM" id="CLU_1292789_0_0_9"/>
<evidence type="ECO:0000256" key="1">
    <source>
        <dbReference type="SAM" id="MobiDB-lite"/>
    </source>
</evidence>
<reference evidence="2 3" key="1">
    <citation type="submission" date="2010-03" db="EMBL/GenBank/DDBJ databases">
        <title>The genome sequence of Faecalibacterium prausnitzii SL3/3.</title>
        <authorList>
            <consortium name="metaHIT consortium -- http://www.metahit.eu/"/>
            <person name="Pajon A."/>
            <person name="Turner K."/>
            <person name="Parkhill J."/>
            <person name="Duncan S."/>
            <person name="Flint H."/>
        </authorList>
    </citation>
    <scope>NUCLEOTIDE SEQUENCE [LARGE SCALE GENOMIC DNA]</scope>
    <source>
        <strain evidence="2 3">SL3/3</strain>
    </source>
</reference>
<accession>D4K5D3</accession>
<feature type="region of interest" description="Disordered" evidence="1">
    <location>
        <begin position="133"/>
        <end position="213"/>
    </location>
</feature>
<feature type="compositionally biased region" description="Basic and acidic residues" evidence="1">
    <location>
        <begin position="155"/>
        <end position="182"/>
    </location>
</feature>
<sequence length="213" mass="24863">MDKKKDTPAEVETVTVTMSRPVAEAVQAACEMYLRLHMGQFNDLAEDLCMAKHYADMDAKRFKNAEDEKEDFYRALENRNMMQDDMDRAYQMFACHPLIEDGMRIPYRAEQVWLSIRHALAWHDKPEGDWTNVSFDKPLNRSDQPQPTVKLTTTADHEPKRDEKEAKGGRTKSEKRCRDKNLRSLQKRNNAGSVQKWLFGSSQGVERRTNQRH</sequence>